<protein>
    <submittedName>
        <fullName evidence="1">Uncharacterized protein</fullName>
    </submittedName>
</protein>
<name>A0A4Z1PAM6_9PEZI</name>
<organism evidence="1 2">
    <name type="scientific">Venturia nashicola</name>
    <dbReference type="NCBI Taxonomy" id="86259"/>
    <lineage>
        <taxon>Eukaryota</taxon>
        <taxon>Fungi</taxon>
        <taxon>Dikarya</taxon>
        <taxon>Ascomycota</taxon>
        <taxon>Pezizomycotina</taxon>
        <taxon>Dothideomycetes</taxon>
        <taxon>Pleosporomycetidae</taxon>
        <taxon>Venturiales</taxon>
        <taxon>Venturiaceae</taxon>
        <taxon>Venturia</taxon>
    </lineage>
</organism>
<evidence type="ECO:0000313" key="2">
    <source>
        <dbReference type="Proteomes" id="UP000298493"/>
    </source>
</evidence>
<proteinExistence type="predicted"/>
<dbReference type="AlphaFoldDB" id="A0A4Z1PAM6"/>
<gene>
    <name evidence="1" type="ORF">E6O75_ATG06805</name>
</gene>
<sequence>MNHGCEREKTKTGGHTKQAIFRDAELGSSLDVIHNCDVNRRDQQQVNGRSGACWMPRRFPKSSAAVEDGAARTGLWEYAKGICP</sequence>
<reference evidence="1 2" key="1">
    <citation type="submission" date="2019-04" db="EMBL/GenBank/DDBJ databases">
        <title>High contiguity whole genome sequence and gene annotation resource for two Venturia nashicola isolates.</title>
        <authorList>
            <person name="Prokchorchik M."/>
            <person name="Won K."/>
            <person name="Lee Y."/>
            <person name="Choi E.D."/>
            <person name="Segonzac C."/>
            <person name="Sohn K.H."/>
        </authorList>
    </citation>
    <scope>NUCLEOTIDE SEQUENCE [LARGE SCALE GENOMIC DNA]</scope>
    <source>
        <strain evidence="1 2">PRI2</strain>
    </source>
</reference>
<comment type="caution">
    <text evidence="1">The sequence shown here is derived from an EMBL/GenBank/DDBJ whole genome shotgun (WGS) entry which is preliminary data.</text>
</comment>
<accession>A0A4Z1PAM6</accession>
<keyword evidence="2" id="KW-1185">Reference proteome</keyword>
<evidence type="ECO:0000313" key="1">
    <source>
        <dbReference type="EMBL" id="TID19467.1"/>
    </source>
</evidence>
<dbReference type="Proteomes" id="UP000298493">
    <property type="component" value="Unassembled WGS sequence"/>
</dbReference>
<dbReference type="EMBL" id="SNSC02000012">
    <property type="protein sequence ID" value="TID19467.1"/>
    <property type="molecule type" value="Genomic_DNA"/>
</dbReference>